<organism evidence="1 2">
    <name type="scientific">Macrophomina phaseolina</name>
    <dbReference type="NCBI Taxonomy" id="35725"/>
    <lineage>
        <taxon>Eukaryota</taxon>
        <taxon>Fungi</taxon>
        <taxon>Dikarya</taxon>
        <taxon>Ascomycota</taxon>
        <taxon>Pezizomycotina</taxon>
        <taxon>Dothideomycetes</taxon>
        <taxon>Dothideomycetes incertae sedis</taxon>
        <taxon>Botryosphaeriales</taxon>
        <taxon>Botryosphaeriaceae</taxon>
        <taxon>Macrophomina</taxon>
    </lineage>
</organism>
<dbReference type="Proteomes" id="UP000774617">
    <property type="component" value="Unassembled WGS sequence"/>
</dbReference>
<comment type="caution">
    <text evidence="1">The sequence shown here is derived from an EMBL/GenBank/DDBJ whole genome shotgun (WGS) entry which is preliminary data.</text>
</comment>
<proteinExistence type="predicted"/>
<keyword evidence="2" id="KW-1185">Reference proteome</keyword>
<evidence type="ECO:0000313" key="2">
    <source>
        <dbReference type="Proteomes" id="UP000774617"/>
    </source>
</evidence>
<evidence type="ECO:0000313" key="1">
    <source>
        <dbReference type="EMBL" id="KAH7045785.1"/>
    </source>
</evidence>
<name>A0ABQ8G5P0_9PEZI</name>
<accession>A0ABQ8G5P0</accession>
<dbReference type="EMBL" id="JAGTJR010000018">
    <property type="protein sequence ID" value="KAH7045785.1"/>
    <property type="molecule type" value="Genomic_DNA"/>
</dbReference>
<reference evidence="1 2" key="1">
    <citation type="journal article" date="2021" name="Nat. Commun.">
        <title>Genetic determinants of endophytism in the Arabidopsis root mycobiome.</title>
        <authorList>
            <person name="Mesny F."/>
            <person name="Miyauchi S."/>
            <person name="Thiergart T."/>
            <person name="Pickel B."/>
            <person name="Atanasova L."/>
            <person name="Karlsson M."/>
            <person name="Huettel B."/>
            <person name="Barry K.W."/>
            <person name="Haridas S."/>
            <person name="Chen C."/>
            <person name="Bauer D."/>
            <person name="Andreopoulos W."/>
            <person name="Pangilinan J."/>
            <person name="LaButti K."/>
            <person name="Riley R."/>
            <person name="Lipzen A."/>
            <person name="Clum A."/>
            <person name="Drula E."/>
            <person name="Henrissat B."/>
            <person name="Kohler A."/>
            <person name="Grigoriev I.V."/>
            <person name="Martin F.M."/>
            <person name="Hacquard S."/>
        </authorList>
    </citation>
    <scope>NUCLEOTIDE SEQUENCE [LARGE SCALE GENOMIC DNA]</scope>
    <source>
        <strain evidence="1 2">MPI-SDFR-AT-0080</strain>
    </source>
</reference>
<gene>
    <name evidence="1" type="ORF">B0J12DRAFT_140688</name>
</gene>
<sequence length="151" mass="16878">MQYFTLRAWPLLVTADGPARADVIGIKRPGNAVSPYTVCAIKATPSVRLSTQASATTSATPSIRPVVPPQASRRGTYYVPHTASDFKLPVRRNLRSQLARCHLIDNAFNRTNGLVRRSALLELPTLHFPRSFPVDIMHCLLLNNIRRLWSF</sequence>
<protein>
    <submittedName>
        <fullName evidence="1">Uncharacterized protein</fullName>
    </submittedName>
</protein>